<protein>
    <submittedName>
        <fullName evidence="4">DUF4019 domain-containing protein</fullName>
    </submittedName>
</protein>
<keyword evidence="5" id="KW-1185">Reference proteome</keyword>
<keyword evidence="2" id="KW-0812">Transmembrane</keyword>
<dbReference type="PRINTS" id="PR00038">
    <property type="entry name" value="HTHLUXR"/>
</dbReference>
<dbReference type="InterPro" id="IPR036388">
    <property type="entry name" value="WH-like_DNA-bd_sf"/>
</dbReference>
<dbReference type="Proteomes" id="UP000442714">
    <property type="component" value="Unassembled WGS sequence"/>
</dbReference>
<name>A0A844ZX89_9SPHN</name>
<dbReference type="RefSeq" id="WP_160605227.1">
    <property type="nucleotide sequence ID" value="NZ_WTYX01000002.1"/>
</dbReference>
<reference evidence="4 5" key="1">
    <citation type="submission" date="2019-12" db="EMBL/GenBank/DDBJ databases">
        <title>Genomic-based taxomic classification of the family Erythrobacteraceae.</title>
        <authorList>
            <person name="Xu L."/>
        </authorList>
    </citation>
    <scope>NUCLEOTIDE SEQUENCE [LARGE SCALE GENOMIC DNA]</scope>
    <source>
        <strain evidence="4 5">KCTC 52763</strain>
    </source>
</reference>
<dbReference type="SMART" id="SM00421">
    <property type="entry name" value="HTH_LUXR"/>
    <property type="match status" value="1"/>
</dbReference>
<evidence type="ECO:0000256" key="2">
    <source>
        <dbReference type="SAM" id="Phobius"/>
    </source>
</evidence>
<gene>
    <name evidence="4" type="ORF">GRI41_12085</name>
</gene>
<evidence type="ECO:0000313" key="5">
    <source>
        <dbReference type="Proteomes" id="UP000442714"/>
    </source>
</evidence>
<dbReference type="PROSITE" id="PS50043">
    <property type="entry name" value="HTH_LUXR_2"/>
    <property type="match status" value="1"/>
</dbReference>
<evidence type="ECO:0000256" key="1">
    <source>
        <dbReference type="SAM" id="MobiDB-lite"/>
    </source>
</evidence>
<dbReference type="EMBL" id="WTYX01000002">
    <property type="protein sequence ID" value="MXO91566.1"/>
    <property type="molecule type" value="Genomic_DNA"/>
</dbReference>
<evidence type="ECO:0000259" key="3">
    <source>
        <dbReference type="PROSITE" id="PS50043"/>
    </source>
</evidence>
<dbReference type="SUPFAM" id="SSF46894">
    <property type="entry name" value="C-terminal effector domain of the bipartite response regulators"/>
    <property type="match status" value="1"/>
</dbReference>
<keyword evidence="2" id="KW-1133">Transmembrane helix</keyword>
<accession>A0A844ZX89</accession>
<dbReference type="Pfam" id="PF13211">
    <property type="entry name" value="DUF4019"/>
    <property type="match status" value="1"/>
</dbReference>
<dbReference type="InterPro" id="IPR000792">
    <property type="entry name" value="Tscrpt_reg_LuxR_C"/>
</dbReference>
<feature type="region of interest" description="Disordered" evidence="1">
    <location>
        <begin position="64"/>
        <end position="100"/>
    </location>
</feature>
<dbReference type="InterPro" id="IPR016032">
    <property type="entry name" value="Sig_transdc_resp-reg_C-effctor"/>
</dbReference>
<dbReference type="Gene3D" id="1.10.10.10">
    <property type="entry name" value="Winged helix-like DNA-binding domain superfamily/Winged helix DNA-binding domain"/>
    <property type="match status" value="1"/>
</dbReference>
<comment type="caution">
    <text evidence="4">The sequence shown here is derived from an EMBL/GenBank/DDBJ whole genome shotgun (WGS) entry which is preliminary data.</text>
</comment>
<evidence type="ECO:0000313" key="4">
    <source>
        <dbReference type="EMBL" id="MXO91566.1"/>
    </source>
</evidence>
<dbReference type="GO" id="GO:0003677">
    <property type="term" value="F:DNA binding"/>
    <property type="evidence" value="ECO:0007669"/>
    <property type="project" value="InterPro"/>
</dbReference>
<dbReference type="CDD" id="cd06170">
    <property type="entry name" value="LuxR_C_like"/>
    <property type="match status" value="1"/>
</dbReference>
<dbReference type="OrthoDB" id="7193436at2"/>
<dbReference type="InterPro" id="IPR025091">
    <property type="entry name" value="DUF4019"/>
</dbReference>
<dbReference type="GO" id="GO:0006355">
    <property type="term" value="P:regulation of DNA-templated transcription"/>
    <property type="evidence" value="ECO:0007669"/>
    <property type="project" value="InterPro"/>
</dbReference>
<feature type="transmembrane region" description="Helical" evidence="2">
    <location>
        <begin position="104"/>
        <end position="123"/>
    </location>
</feature>
<feature type="domain" description="HTH luxR-type" evidence="3">
    <location>
        <begin position="1"/>
        <end position="66"/>
    </location>
</feature>
<sequence length="255" mass="27515">MTDRISDLSDKEKETLRLMVGGHDAKSMARALGLSVHTINDRLRSARRKLSVTSSREAARLLLEHERADPENSAGKELGNASDPVNGDDQPSNGHQSDGRSGRIAVWMIGGLIVMSLIAALILTGAQLAPTADGPATDAPTEAIAAQDAELESAARDWLALVDASDWKASFEAAGRAFQDANTVDGWKQASQQARVPLGNPVSRTAAEFEYLNAPPNGYRMVRFQTDFEHRKGAIESVTLEREGDAFKVVGYMID</sequence>
<dbReference type="AlphaFoldDB" id="A0A844ZX89"/>
<organism evidence="4 5">
    <name type="scientific">Pontixanthobacter aquaemixtae</name>
    <dbReference type="NCBI Taxonomy" id="1958940"/>
    <lineage>
        <taxon>Bacteria</taxon>
        <taxon>Pseudomonadati</taxon>
        <taxon>Pseudomonadota</taxon>
        <taxon>Alphaproteobacteria</taxon>
        <taxon>Sphingomonadales</taxon>
        <taxon>Erythrobacteraceae</taxon>
        <taxon>Pontixanthobacter</taxon>
    </lineage>
</organism>
<dbReference type="Pfam" id="PF00196">
    <property type="entry name" value="GerE"/>
    <property type="match status" value="1"/>
</dbReference>
<proteinExistence type="predicted"/>
<keyword evidence="2" id="KW-0472">Membrane</keyword>